<dbReference type="GO" id="GO:0016491">
    <property type="term" value="F:oxidoreductase activity"/>
    <property type="evidence" value="ECO:0007669"/>
    <property type="project" value="InterPro"/>
</dbReference>
<dbReference type="InterPro" id="IPR017927">
    <property type="entry name" value="FAD-bd_FR_type"/>
</dbReference>
<dbReference type="PROSITE" id="PS50011">
    <property type="entry name" value="PROTEIN_KINASE_DOM"/>
    <property type="match status" value="1"/>
</dbReference>
<dbReference type="Proteomes" id="UP000322873">
    <property type="component" value="Unassembled WGS sequence"/>
</dbReference>
<dbReference type="VEuPathDB" id="FungiDB:MFRU_006g00710"/>
<sequence length="980" mass="108735">MATEWHAGEEEMHKRLRVPQGENPTSPFLSPFAANLLTRSPLLALGTLDSSGRPWTTLWGGEPGFAWPVAQSVIAVKATIDLEYDPVSEVLLGKNVNGQVKCEEPPGRMIGGLAIDLESRKRVKLYGRMAAGALKETAGKAVAEASLVVKIEQSLGNCPKYLNKKHIVPRLPKPTLASTTIPLPKEATDLITRSDLFFISSSNHDSDMDTNHRGGPQGFVRILSNDANGLIIVYPEYSGNRLYQTLGNLTTTPQAGLIFPDFNTGDVLYLTGRTEILAGEKATNLISHTNLAVKIYVEDVRYVTDGLGFRGEEGERSPYNPPIRLLASEAATGVKDTGRKMHAKLIEKNILSPNVGRFRFKISDADKTNRWKPGQYVALDFKDELDIGYSHMRDDDPKSLNDDYIRTFTVSSSRDPTDTYDQFEITIRKVGVVTDFLFRHNVRSELEVPLNGFGGEFFIDQGAEGKVSFVAGGVGITPLLAQVPDLDLLRFQLYWTVRLADLGLVLDTFEKNPNLASHTKLFITGEIGGCDGMNESICLKKLRESGATLQERRIEQSDVSEDSANRWYLCTGTSFRNTLVEWLKGKQFNSSNHKFIAPTNIMAANTVHSTPIQPKYILRNPLEVGQNTKSIQLIRIKDNESFLGFPIPDKKVSNPKNPAWKTSLASAILPTAGVPISRILNHPNIVGLVDIIHTDSLAGSTKNAGITANIAVYEDMNQGSLDLILPNPENYPKFTDLAAWRALATPNPNRFSLPESLCWHVLSNINKALLWLHSGVKQTDSKDDWQQHDDDWQPILIREVSPKQIWFKRTSGGATYGECKLGGFGKAVVTGFPGGKVAKSQKKEGMGWWFQPPEQLAGTEGWCPASEIWSLGATVYTMMTGIPPPQQFDFKEVVSRMSDKNYTSPLREIVTDMLSFRSSARPTTAQLVGRIEQGWEDWRETEDANGYVDWRDRSRGREVNLEGEVEEKGLPGWGIIEFGR</sequence>
<proteinExistence type="predicted"/>
<dbReference type="InterPro" id="IPR017938">
    <property type="entry name" value="Riboflavin_synthase-like_b-brl"/>
</dbReference>
<evidence type="ECO:0000313" key="4">
    <source>
        <dbReference type="EMBL" id="KAA8565490.1"/>
    </source>
</evidence>
<evidence type="ECO:0008006" key="6">
    <source>
        <dbReference type="Google" id="ProtNLM"/>
    </source>
</evidence>
<feature type="compositionally biased region" description="Basic and acidic residues" evidence="1">
    <location>
        <begin position="1"/>
        <end position="13"/>
    </location>
</feature>
<dbReference type="PROSITE" id="PS51384">
    <property type="entry name" value="FAD_FR"/>
    <property type="match status" value="1"/>
</dbReference>
<dbReference type="InterPro" id="IPR011009">
    <property type="entry name" value="Kinase-like_dom_sf"/>
</dbReference>
<dbReference type="SUPFAM" id="SSF56112">
    <property type="entry name" value="Protein kinase-like (PK-like)"/>
    <property type="match status" value="1"/>
</dbReference>
<dbReference type="AlphaFoldDB" id="A0A5M9JA91"/>
<feature type="region of interest" description="Disordered" evidence="1">
    <location>
        <begin position="1"/>
        <end position="24"/>
    </location>
</feature>
<dbReference type="GO" id="GO:0004672">
    <property type="term" value="F:protein kinase activity"/>
    <property type="evidence" value="ECO:0007669"/>
    <property type="project" value="InterPro"/>
</dbReference>
<comment type="caution">
    <text evidence="4">The sequence shown here is derived from an EMBL/GenBank/DDBJ whole genome shotgun (WGS) entry which is preliminary data.</text>
</comment>
<dbReference type="PANTHER" id="PTHR42815:SF2">
    <property type="entry name" value="FAD-BINDING, PUTATIVE (AFU_ORTHOLOGUE AFUA_6G07600)-RELATED"/>
    <property type="match status" value="1"/>
</dbReference>
<reference evidence="4 5" key="1">
    <citation type="submission" date="2019-06" db="EMBL/GenBank/DDBJ databases">
        <title>Genome Sequence of the Brown Rot Fungal Pathogen Monilinia fructicola.</title>
        <authorList>
            <person name="De Miccolis Angelini R.M."/>
            <person name="Landi L."/>
            <person name="Abate D."/>
            <person name="Pollastro S."/>
            <person name="Romanazzi G."/>
            <person name="Faretra F."/>
        </authorList>
    </citation>
    <scope>NUCLEOTIDE SEQUENCE [LARGE SCALE GENOMIC DNA]</scope>
    <source>
        <strain evidence="4 5">Mfrc123</strain>
    </source>
</reference>
<dbReference type="InterPro" id="IPR012349">
    <property type="entry name" value="Split_barrel_FMN-bd"/>
</dbReference>
<dbReference type="EMBL" id="VICG01000013">
    <property type="protein sequence ID" value="KAA8565490.1"/>
    <property type="molecule type" value="Genomic_DNA"/>
</dbReference>
<gene>
    <name evidence="4" type="ORF">EYC84_009349</name>
</gene>
<dbReference type="GO" id="GO:0005524">
    <property type="term" value="F:ATP binding"/>
    <property type="evidence" value="ECO:0007669"/>
    <property type="project" value="InterPro"/>
</dbReference>
<dbReference type="InterPro" id="IPR000719">
    <property type="entry name" value="Prot_kinase_dom"/>
</dbReference>
<dbReference type="VEuPathDB" id="FungiDB:MFRU_006g00720"/>
<evidence type="ECO:0000313" key="5">
    <source>
        <dbReference type="Proteomes" id="UP000322873"/>
    </source>
</evidence>
<dbReference type="CDD" id="cd06197">
    <property type="entry name" value="FNR_like_2"/>
    <property type="match status" value="1"/>
</dbReference>
<feature type="domain" description="FAD-binding FR-type" evidence="3">
    <location>
        <begin position="338"/>
        <end position="460"/>
    </location>
</feature>
<organism evidence="4 5">
    <name type="scientific">Monilinia fructicola</name>
    <name type="common">Brown rot fungus</name>
    <name type="synonym">Ciboria fructicola</name>
    <dbReference type="NCBI Taxonomy" id="38448"/>
    <lineage>
        <taxon>Eukaryota</taxon>
        <taxon>Fungi</taxon>
        <taxon>Dikarya</taxon>
        <taxon>Ascomycota</taxon>
        <taxon>Pezizomycotina</taxon>
        <taxon>Leotiomycetes</taxon>
        <taxon>Helotiales</taxon>
        <taxon>Sclerotiniaceae</taxon>
        <taxon>Monilinia</taxon>
    </lineage>
</organism>
<protein>
    <recommendedName>
        <fullName evidence="6">FAD-binding FR-type domain-containing protein</fullName>
    </recommendedName>
</protein>
<dbReference type="Gene3D" id="2.30.110.10">
    <property type="entry name" value="Electron Transport, Fmn-binding Protein, Chain A"/>
    <property type="match status" value="1"/>
</dbReference>
<dbReference type="PANTHER" id="PTHR42815">
    <property type="entry name" value="FAD-BINDING, PUTATIVE (AFU_ORTHOLOGUE AFUA_6G07600)-RELATED"/>
    <property type="match status" value="1"/>
</dbReference>
<evidence type="ECO:0000259" key="2">
    <source>
        <dbReference type="PROSITE" id="PS50011"/>
    </source>
</evidence>
<name>A0A5M9JA91_MONFR</name>
<evidence type="ECO:0000259" key="3">
    <source>
        <dbReference type="PROSITE" id="PS51384"/>
    </source>
</evidence>
<keyword evidence="5" id="KW-1185">Reference proteome</keyword>
<dbReference type="SUPFAM" id="SSF63380">
    <property type="entry name" value="Riboflavin synthase domain-like"/>
    <property type="match status" value="1"/>
</dbReference>
<feature type="domain" description="Protein kinase" evidence="2">
    <location>
        <begin position="616"/>
        <end position="936"/>
    </location>
</feature>
<dbReference type="SUPFAM" id="SSF52343">
    <property type="entry name" value="Ferredoxin reductase-like, C-terminal NADP-linked domain"/>
    <property type="match status" value="1"/>
</dbReference>
<accession>A0A5M9JA91</accession>
<dbReference type="SMART" id="SM00220">
    <property type="entry name" value="S_TKc"/>
    <property type="match status" value="1"/>
</dbReference>
<dbReference type="Gene3D" id="1.10.510.10">
    <property type="entry name" value="Transferase(Phosphotransferase) domain 1"/>
    <property type="match status" value="1"/>
</dbReference>
<evidence type="ECO:0000256" key="1">
    <source>
        <dbReference type="SAM" id="MobiDB-lite"/>
    </source>
</evidence>
<dbReference type="Gene3D" id="2.40.30.10">
    <property type="entry name" value="Translation factors"/>
    <property type="match status" value="1"/>
</dbReference>
<dbReference type="InterPro" id="IPR039261">
    <property type="entry name" value="FNR_nucleotide-bd"/>
</dbReference>